<accession>A0AAU7C8H7</accession>
<name>A0AAU7C8H7_9BACT</name>
<gene>
    <name evidence="1" type="ORF">V5E97_24990</name>
</gene>
<reference evidence="1" key="1">
    <citation type="submission" date="2024-05" db="EMBL/GenBank/DDBJ databases">
        <title>Planctomycetes of the genus Singulisphaera possess chitinolytic capabilities.</title>
        <authorList>
            <person name="Ivanova A."/>
        </authorList>
    </citation>
    <scope>NUCLEOTIDE SEQUENCE</scope>
    <source>
        <strain evidence="1">Ch08T</strain>
    </source>
</reference>
<dbReference type="EMBL" id="CP155447">
    <property type="protein sequence ID" value="XBH01594.1"/>
    <property type="molecule type" value="Genomic_DNA"/>
</dbReference>
<dbReference type="AlphaFoldDB" id="A0AAU7C8H7"/>
<organism evidence="1">
    <name type="scientific">Singulisphaera sp. Ch08</name>
    <dbReference type="NCBI Taxonomy" id="3120278"/>
    <lineage>
        <taxon>Bacteria</taxon>
        <taxon>Pseudomonadati</taxon>
        <taxon>Planctomycetota</taxon>
        <taxon>Planctomycetia</taxon>
        <taxon>Isosphaerales</taxon>
        <taxon>Isosphaeraceae</taxon>
        <taxon>Singulisphaera</taxon>
    </lineage>
</organism>
<proteinExistence type="predicted"/>
<dbReference type="RefSeq" id="WP_406694335.1">
    <property type="nucleotide sequence ID" value="NZ_CP155447.1"/>
</dbReference>
<protein>
    <submittedName>
        <fullName evidence="1">Uncharacterized protein</fullName>
    </submittedName>
</protein>
<evidence type="ECO:0000313" key="1">
    <source>
        <dbReference type="EMBL" id="XBH01594.1"/>
    </source>
</evidence>
<sequence length="91" mass="9777">MKIIEGRSPARAVQAQLGKDRLGVGRQARLAIAFESTRGVDESQAAREREAGHQAHTPRLGLAPVVHRGEPEPLLLSGVVGPGRQVVAERR</sequence>